<reference evidence="2" key="1">
    <citation type="journal article" date="2021" name="G3 (Bethesda)">
        <title>Chromosome assembled and annotated genome sequence of Aspergillus flavus NRRL 3357.</title>
        <authorList>
            <person name="Skerker J.M."/>
            <person name="Pianalto K.M."/>
            <person name="Mondo S.J."/>
            <person name="Yang K."/>
            <person name="Arkin A.P."/>
            <person name="Keller N.P."/>
            <person name="Grigoriev I.V."/>
            <person name="Louise Glass N.L."/>
        </authorList>
    </citation>
    <scope>NUCLEOTIDE SEQUENCE [LARGE SCALE GENOMIC DNA]</scope>
    <source>
        <strain evidence="2">ATCC 200026 / FGSC A1120 / IAM 13836 / NRRL 3357 / JCM 12722 / SRRC 167</strain>
    </source>
</reference>
<evidence type="ECO:0000313" key="2">
    <source>
        <dbReference type="Proteomes" id="UP000596276"/>
    </source>
</evidence>
<keyword evidence="2" id="KW-1185">Reference proteome</keyword>
<dbReference type="Proteomes" id="UP000596276">
    <property type="component" value="Chromosome 2"/>
</dbReference>
<proteinExistence type="predicted"/>
<name>A0A7U2MFI8_ASPFN</name>
<evidence type="ECO:0000313" key="1">
    <source>
        <dbReference type="EMBL" id="QRD82310.1"/>
    </source>
</evidence>
<accession>A0A7U2MFI8</accession>
<gene>
    <name evidence="1" type="ORF">F9C07_2766</name>
</gene>
<dbReference type="VEuPathDB" id="FungiDB:F9C07_2766"/>
<sequence>MEICQFAVSAGVLFPKVKTNRTLFSGRVYQPDILPSIALWNRSDTFTETFSILGGDY</sequence>
<protein>
    <submittedName>
        <fullName evidence="1">Uncharacterized protein</fullName>
    </submittedName>
</protein>
<dbReference type="EMBL" id="CP044622">
    <property type="protein sequence ID" value="QRD82310.1"/>
    <property type="molecule type" value="Genomic_DNA"/>
</dbReference>
<organism evidence="1 2">
    <name type="scientific">Aspergillus flavus (strain ATCC 200026 / FGSC A1120 / IAM 13836 / NRRL 3357 / JCM 12722 / SRRC 167)</name>
    <dbReference type="NCBI Taxonomy" id="332952"/>
    <lineage>
        <taxon>Eukaryota</taxon>
        <taxon>Fungi</taxon>
        <taxon>Dikarya</taxon>
        <taxon>Ascomycota</taxon>
        <taxon>Pezizomycotina</taxon>
        <taxon>Eurotiomycetes</taxon>
        <taxon>Eurotiomycetidae</taxon>
        <taxon>Eurotiales</taxon>
        <taxon>Aspergillaceae</taxon>
        <taxon>Aspergillus</taxon>
        <taxon>Aspergillus subgen. Circumdati</taxon>
    </lineage>
</organism>
<dbReference type="AlphaFoldDB" id="A0A7U2MFI8"/>